<dbReference type="PANTHER" id="PTHR22916">
    <property type="entry name" value="GLYCOSYLTRANSFERASE"/>
    <property type="match status" value="1"/>
</dbReference>
<dbReference type="PANTHER" id="PTHR22916:SF3">
    <property type="entry name" value="UDP-GLCNAC:BETAGAL BETA-1,3-N-ACETYLGLUCOSAMINYLTRANSFERASE-LIKE PROTEIN 1"/>
    <property type="match status" value="1"/>
</dbReference>
<organism evidence="2 3">
    <name type="scientific">Candidatus Aphodomorpha intestinavium</name>
    <dbReference type="NCBI Taxonomy" id="2840672"/>
    <lineage>
        <taxon>Bacteria</taxon>
        <taxon>Bacillati</taxon>
        <taxon>Bacillota</taxon>
        <taxon>Clostridia</taxon>
        <taxon>Eubacteriales</taxon>
        <taxon>Candidatus Aphodomorpha</taxon>
    </lineage>
</organism>
<dbReference type="SUPFAM" id="SSF53448">
    <property type="entry name" value="Nucleotide-diphospho-sugar transferases"/>
    <property type="match status" value="1"/>
</dbReference>
<accession>A0A9D1STC0</accession>
<dbReference type="InterPro" id="IPR029044">
    <property type="entry name" value="Nucleotide-diphossugar_trans"/>
</dbReference>
<dbReference type="InterPro" id="IPR001173">
    <property type="entry name" value="Glyco_trans_2-like"/>
</dbReference>
<comment type="caution">
    <text evidence="2">The sequence shown here is derived from an EMBL/GenBank/DDBJ whole genome shotgun (WGS) entry which is preliminary data.</text>
</comment>
<dbReference type="AlphaFoldDB" id="A0A9D1STC0"/>
<proteinExistence type="predicted"/>
<reference evidence="2" key="1">
    <citation type="submission" date="2020-10" db="EMBL/GenBank/DDBJ databases">
        <authorList>
            <person name="Gilroy R."/>
        </authorList>
    </citation>
    <scope>NUCLEOTIDE SEQUENCE</scope>
    <source>
        <strain evidence="2">ChiGjej2B2-16831</strain>
    </source>
</reference>
<dbReference type="Proteomes" id="UP000824128">
    <property type="component" value="Unassembled WGS sequence"/>
</dbReference>
<dbReference type="GO" id="GO:0016758">
    <property type="term" value="F:hexosyltransferase activity"/>
    <property type="evidence" value="ECO:0007669"/>
    <property type="project" value="UniProtKB-ARBA"/>
</dbReference>
<name>A0A9D1STC0_9FIRM</name>
<evidence type="ECO:0000259" key="1">
    <source>
        <dbReference type="Pfam" id="PF00535"/>
    </source>
</evidence>
<feature type="domain" description="Glycosyltransferase 2-like" evidence="1">
    <location>
        <begin position="10"/>
        <end position="141"/>
    </location>
</feature>
<evidence type="ECO:0000313" key="3">
    <source>
        <dbReference type="Proteomes" id="UP000824128"/>
    </source>
</evidence>
<dbReference type="Pfam" id="PF00535">
    <property type="entry name" value="Glycos_transf_2"/>
    <property type="match status" value="1"/>
</dbReference>
<sequence>MSENALSPYSVLMSVYAKDRPEYLDAAIASMAAQTVPFRDMVVVCDGPLTDGLDKVLDDWKWELDGRLTLHRLPENGGLGAALAAGLPLCRCDVVARMDADDVSRPDRCRILLGKMAADGLDLVGGAIEEFDREPGDMGSVRAVPLEKGDIDT</sequence>
<dbReference type="Gene3D" id="3.90.550.10">
    <property type="entry name" value="Spore Coat Polysaccharide Biosynthesis Protein SpsA, Chain A"/>
    <property type="match status" value="1"/>
</dbReference>
<gene>
    <name evidence="2" type="ORF">IAD24_05430</name>
</gene>
<feature type="non-terminal residue" evidence="2">
    <location>
        <position position="153"/>
    </location>
</feature>
<evidence type="ECO:0000313" key="2">
    <source>
        <dbReference type="EMBL" id="HIU94585.1"/>
    </source>
</evidence>
<protein>
    <submittedName>
        <fullName evidence="2">Glycosyltransferase</fullName>
    </submittedName>
</protein>
<reference evidence="2" key="2">
    <citation type="journal article" date="2021" name="PeerJ">
        <title>Extensive microbial diversity within the chicken gut microbiome revealed by metagenomics and culture.</title>
        <authorList>
            <person name="Gilroy R."/>
            <person name="Ravi A."/>
            <person name="Getino M."/>
            <person name="Pursley I."/>
            <person name="Horton D.L."/>
            <person name="Alikhan N.F."/>
            <person name="Baker D."/>
            <person name="Gharbi K."/>
            <person name="Hall N."/>
            <person name="Watson M."/>
            <person name="Adriaenssens E.M."/>
            <person name="Foster-Nyarko E."/>
            <person name="Jarju S."/>
            <person name="Secka A."/>
            <person name="Antonio M."/>
            <person name="Oren A."/>
            <person name="Chaudhuri R.R."/>
            <person name="La Ragione R."/>
            <person name="Hildebrand F."/>
            <person name="Pallen M.J."/>
        </authorList>
    </citation>
    <scope>NUCLEOTIDE SEQUENCE</scope>
    <source>
        <strain evidence="2">ChiGjej2B2-16831</strain>
    </source>
</reference>
<dbReference type="EMBL" id="DVNZ01000169">
    <property type="protein sequence ID" value="HIU94585.1"/>
    <property type="molecule type" value="Genomic_DNA"/>
</dbReference>